<evidence type="ECO:0000256" key="8">
    <source>
        <dbReference type="SAM" id="Phobius"/>
    </source>
</evidence>
<evidence type="ECO:0000256" key="2">
    <source>
        <dbReference type="ARBA" id="ARBA00022723"/>
    </source>
</evidence>
<dbReference type="PROSITE" id="PS50048">
    <property type="entry name" value="ZN2_CY6_FUNGAL_2"/>
    <property type="match status" value="1"/>
</dbReference>
<feature type="compositionally biased region" description="Pro residues" evidence="7">
    <location>
        <begin position="103"/>
        <end position="115"/>
    </location>
</feature>
<dbReference type="AlphaFoldDB" id="A0A3D8S4Y2"/>
<dbReference type="Gene3D" id="4.10.240.10">
    <property type="entry name" value="Zn(2)-C6 fungal-type DNA-binding domain"/>
    <property type="match status" value="1"/>
</dbReference>
<dbReference type="SMART" id="SM00906">
    <property type="entry name" value="Fungal_trans"/>
    <property type="match status" value="1"/>
</dbReference>
<keyword evidence="4" id="KW-0238">DNA-binding</keyword>
<dbReference type="PANTHER" id="PTHR47540:SF3">
    <property type="entry name" value="ZN(II)2CYS6 TRANSCRIPTION FACTOR (EUROFUNG)"/>
    <property type="match status" value="1"/>
</dbReference>
<dbReference type="GO" id="GO:0000981">
    <property type="term" value="F:DNA-binding transcription factor activity, RNA polymerase II-specific"/>
    <property type="evidence" value="ECO:0007669"/>
    <property type="project" value="InterPro"/>
</dbReference>
<keyword evidence="5" id="KW-0804">Transcription</keyword>
<feature type="region of interest" description="Disordered" evidence="7">
    <location>
        <begin position="1"/>
        <end position="40"/>
    </location>
</feature>
<dbReference type="RefSeq" id="XP_026604405.1">
    <property type="nucleotide sequence ID" value="XM_026746925.1"/>
</dbReference>
<dbReference type="PANTHER" id="PTHR47540">
    <property type="entry name" value="THIAMINE REPRESSIBLE GENES REGULATORY PROTEIN THI5"/>
    <property type="match status" value="1"/>
</dbReference>
<organism evidence="10 11">
    <name type="scientific">Aspergillus mulundensis</name>
    <dbReference type="NCBI Taxonomy" id="1810919"/>
    <lineage>
        <taxon>Eukaryota</taxon>
        <taxon>Fungi</taxon>
        <taxon>Dikarya</taxon>
        <taxon>Ascomycota</taxon>
        <taxon>Pezizomycotina</taxon>
        <taxon>Eurotiomycetes</taxon>
        <taxon>Eurotiomycetidae</taxon>
        <taxon>Eurotiales</taxon>
        <taxon>Aspergillaceae</taxon>
        <taxon>Aspergillus</taxon>
        <taxon>Aspergillus subgen. Nidulantes</taxon>
    </lineage>
</organism>
<dbReference type="STRING" id="1810919.A0A3D8S4Y2"/>
<accession>A0A3D8S4Y2</accession>
<evidence type="ECO:0000313" key="11">
    <source>
        <dbReference type="Proteomes" id="UP000256690"/>
    </source>
</evidence>
<keyword evidence="6" id="KW-0539">Nucleus</keyword>
<keyword evidence="11" id="KW-1185">Reference proteome</keyword>
<dbReference type="InterPro" id="IPR036864">
    <property type="entry name" value="Zn2-C6_fun-type_DNA-bd_sf"/>
</dbReference>
<evidence type="ECO:0000256" key="3">
    <source>
        <dbReference type="ARBA" id="ARBA00023015"/>
    </source>
</evidence>
<dbReference type="InterPro" id="IPR051711">
    <property type="entry name" value="Stress_Response_Reg"/>
</dbReference>
<feature type="compositionally biased region" description="Polar residues" evidence="7">
    <location>
        <begin position="88"/>
        <end position="97"/>
    </location>
</feature>
<evidence type="ECO:0000256" key="6">
    <source>
        <dbReference type="ARBA" id="ARBA00023242"/>
    </source>
</evidence>
<name>A0A3D8S4Y2_9EURO</name>
<keyword evidence="8" id="KW-0472">Membrane</keyword>
<protein>
    <submittedName>
        <fullName evidence="10">Putative Zn(II)2Cys6 transcription factor</fullName>
    </submittedName>
</protein>
<dbReference type="Pfam" id="PF00172">
    <property type="entry name" value="Zn_clus"/>
    <property type="match status" value="1"/>
</dbReference>
<dbReference type="SUPFAM" id="SSF57701">
    <property type="entry name" value="Zn2/Cys6 DNA-binding domain"/>
    <property type="match status" value="1"/>
</dbReference>
<evidence type="ECO:0000256" key="1">
    <source>
        <dbReference type="ARBA" id="ARBA00004123"/>
    </source>
</evidence>
<dbReference type="CDD" id="cd00067">
    <property type="entry name" value="GAL4"/>
    <property type="match status" value="1"/>
</dbReference>
<dbReference type="Proteomes" id="UP000256690">
    <property type="component" value="Unassembled WGS sequence"/>
</dbReference>
<reference evidence="10 11" key="1">
    <citation type="journal article" date="2018" name="IMA Fungus">
        <title>IMA Genome-F 9: Draft genome sequence of Annulohypoxylon stygium, Aspergillus mulundensis, Berkeleyomyces basicola (syn. Thielaviopsis basicola), Ceratocystis smalleyi, two Cercospora beticola strains, Coleophoma cylindrospora, Fusarium fracticaudum, Phialophora cf. hyalina, and Morchella septimelata.</title>
        <authorList>
            <person name="Wingfield B.D."/>
            <person name="Bills G.F."/>
            <person name="Dong Y."/>
            <person name="Huang W."/>
            <person name="Nel W.J."/>
            <person name="Swalarsk-Parry B.S."/>
            <person name="Vaghefi N."/>
            <person name="Wilken P.M."/>
            <person name="An Z."/>
            <person name="de Beer Z.W."/>
            <person name="De Vos L."/>
            <person name="Chen L."/>
            <person name="Duong T.A."/>
            <person name="Gao Y."/>
            <person name="Hammerbacher A."/>
            <person name="Kikkert J.R."/>
            <person name="Li Y."/>
            <person name="Li H."/>
            <person name="Li K."/>
            <person name="Li Q."/>
            <person name="Liu X."/>
            <person name="Ma X."/>
            <person name="Naidoo K."/>
            <person name="Pethybridge S.J."/>
            <person name="Sun J."/>
            <person name="Steenkamp E.T."/>
            <person name="van der Nest M.A."/>
            <person name="van Wyk S."/>
            <person name="Wingfield M.J."/>
            <person name="Xiong C."/>
            <person name="Yue Q."/>
            <person name="Zhang X."/>
        </authorList>
    </citation>
    <scope>NUCLEOTIDE SEQUENCE [LARGE SCALE GENOMIC DNA]</scope>
    <source>
        <strain evidence="10 11">DSM 5745</strain>
    </source>
</reference>
<dbReference type="OrthoDB" id="2579025at2759"/>
<dbReference type="GO" id="GO:0006351">
    <property type="term" value="P:DNA-templated transcription"/>
    <property type="evidence" value="ECO:0007669"/>
    <property type="project" value="InterPro"/>
</dbReference>
<dbReference type="PROSITE" id="PS00463">
    <property type="entry name" value="ZN2_CY6_FUNGAL_1"/>
    <property type="match status" value="1"/>
</dbReference>
<keyword evidence="8" id="KW-1133">Transmembrane helix</keyword>
<keyword evidence="2" id="KW-0479">Metal-binding</keyword>
<dbReference type="GO" id="GO:0043565">
    <property type="term" value="F:sequence-specific DNA binding"/>
    <property type="evidence" value="ECO:0007669"/>
    <property type="project" value="TreeGrafter"/>
</dbReference>
<dbReference type="GO" id="GO:0005634">
    <property type="term" value="C:nucleus"/>
    <property type="evidence" value="ECO:0007669"/>
    <property type="project" value="UniProtKB-SubCell"/>
</dbReference>
<evidence type="ECO:0000256" key="4">
    <source>
        <dbReference type="ARBA" id="ARBA00023125"/>
    </source>
</evidence>
<dbReference type="Pfam" id="PF04082">
    <property type="entry name" value="Fungal_trans"/>
    <property type="match status" value="1"/>
</dbReference>
<keyword evidence="3" id="KW-0805">Transcription regulation</keyword>
<dbReference type="InterPro" id="IPR007219">
    <property type="entry name" value="XnlR_reg_dom"/>
</dbReference>
<sequence>MDPGRRLSHRSEGVLVRSPSSPRPRSASDAHGRQRKLRKVTRACDNCRAKKKSCTGTIPCGPCVRRKLECTYNTTYRRGVAVTPPPSDSLQGRQGFSSRPGFNPRPAPSDSPVPTPQQTADETISESTTPYGPPEQRAPADVADQYWGPTSAHSFLGWAVRDLPATPSNNVVANGRETEHVPKESIFHFGDRIAPEVQLADFQWPDREEAEALTRRYFDFACPTYRTLHQPTIEGAIRQLYGESTRYDGHISPESAASHAVLLMVFSTATMFRSNADGRMSDADDRGWRTSELYFVKAEQLLSQEVGTPRLESAQARFLMVLYLLSSSRANKAWFALGTAIQLMMALGLHSRRSRKDTDVDLVQRECRRRILWCSYTLDKYISVILGRPRLWHDDDVDEELPARVNDIDLLPTTIQPPKRDCVMDAPVFHALLSRTLSQAAKEPYVVAGISHRDQLNTIRVLCDSVAEWHAGLPPLLSGTIHPSSLVPIFQRQLTVLQLARYHILMFITRPLLLRNYGRTWPDCEASYVHYLGVCLTAARDTVELVLSFVRENQLFHAFWYSQYIAFNALSIIYIYLIQVRRGRIYPVSGGTGHERHTSLDEAPLYQLSETAQHHLADATSRNSPSWKYSAILQGLRRELERLGLRSPYAEASSVQAEQTRIATVPSAPDEHSMPLAATNYDHVRNSEHIVPESSLAEPERDLIPFPGMPRSEDHYFADPRTEYLFDSFATDKDLMLDFWPQLDSLPITYMG</sequence>
<dbReference type="EMBL" id="PVWQ01000005">
    <property type="protein sequence ID" value="RDW81352.1"/>
    <property type="molecule type" value="Genomic_DNA"/>
</dbReference>
<gene>
    <name evidence="10" type="ORF">DSM5745_04909</name>
</gene>
<dbReference type="InterPro" id="IPR001138">
    <property type="entry name" value="Zn2Cys6_DnaBD"/>
</dbReference>
<keyword evidence="8" id="KW-0812">Transmembrane</keyword>
<comment type="caution">
    <text evidence="10">The sequence shown here is derived from an EMBL/GenBank/DDBJ whole genome shotgun (WGS) entry which is preliminary data.</text>
</comment>
<dbReference type="GeneID" id="38115279"/>
<dbReference type="CDD" id="cd12148">
    <property type="entry name" value="fungal_TF_MHR"/>
    <property type="match status" value="1"/>
</dbReference>
<dbReference type="GO" id="GO:0008270">
    <property type="term" value="F:zinc ion binding"/>
    <property type="evidence" value="ECO:0007669"/>
    <property type="project" value="InterPro"/>
</dbReference>
<evidence type="ECO:0000259" key="9">
    <source>
        <dbReference type="PROSITE" id="PS50048"/>
    </source>
</evidence>
<feature type="compositionally biased region" description="Polar residues" evidence="7">
    <location>
        <begin position="116"/>
        <end position="130"/>
    </location>
</feature>
<proteinExistence type="predicted"/>
<dbReference type="SMART" id="SM00066">
    <property type="entry name" value="GAL4"/>
    <property type="match status" value="1"/>
</dbReference>
<evidence type="ECO:0000256" key="5">
    <source>
        <dbReference type="ARBA" id="ARBA00023163"/>
    </source>
</evidence>
<comment type="subcellular location">
    <subcellularLocation>
        <location evidence="1">Nucleus</location>
    </subcellularLocation>
</comment>
<feature type="domain" description="Zn(2)-C6 fungal-type" evidence="9">
    <location>
        <begin position="43"/>
        <end position="72"/>
    </location>
</feature>
<dbReference type="GO" id="GO:0045944">
    <property type="term" value="P:positive regulation of transcription by RNA polymerase II"/>
    <property type="evidence" value="ECO:0007669"/>
    <property type="project" value="TreeGrafter"/>
</dbReference>
<feature type="region of interest" description="Disordered" evidence="7">
    <location>
        <begin position="78"/>
        <end position="141"/>
    </location>
</feature>
<evidence type="ECO:0000313" key="10">
    <source>
        <dbReference type="EMBL" id="RDW81352.1"/>
    </source>
</evidence>
<evidence type="ECO:0000256" key="7">
    <source>
        <dbReference type="SAM" id="MobiDB-lite"/>
    </source>
</evidence>
<feature type="transmembrane region" description="Helical" evidence="8">
    <location>
        <begin position="558"/>
        <end position="577"/>
    </location>
</feature>